<dbReference type="AlphaFoldDB" id="A0A917MBY4"/>
<dbReference type="InterPro" id="IPR047928">
    <property type="entry name" value="Perm_prefix_1"/>
</dbReference>
<keyword evidence="4 6" id="KW-1133">Transmembrane helix</keyword>
<dbReference type="EMBL" id="BMHY01000027">
    <property type="protein sequence ID" value="GGG90987.1"/>
    <property type="molecule type" value="Genomic_DNA"/>
</dbReference>
<feature type="transmembrane region" description="Helical" evidence="6">
    <location>
        <begin position="384"/>
        <end position="405"/>
    </location>
</feature>
<evidence type="ECO:0000256" key="2">
    <source>
        <dbReference type="ARBA" id="ARBA00022692"/>
    </source>
</evidence>
<dbReference type="GO" id="GO:0015648">
    <property type="term" value="F:lipid-linked peptidoglycan transporter activity"/>
    <property type="evidence" value="ECO:0007669"/>
    <property type="project" value="TreeGrafter"/>
</dbReference>
<gene>
    <name evidence="7" type="ORF">GCM10010918_57550</name>
</gene>
<dbReference type="GO" id="GO:0032153">
    <property type="term" value="C:cell division site"/>
    <property type="evidence" value="ECO:0007669"/>
    <property type="project" value="TreeGrafter"/>
</dbReference>
<evidence type="ECO:0000256" key="5">
    <source>
        <dbReference type="ARBA" id="ARBA00023136"/>
    </source>
</evidence>
<feature type="transmembrane region" description="Helical" evidence="6">
    <location>
        <begin position="243"/>
        <end position="260"/>
    </location>
</feature>
<keyword evidence="7" id="KW-0132">Cell division</keyword>
<feature type="transmembrane region" description="Helical" evidence="6">
    <location>
        <begin position="186"/>
        <end position="206"/>
    </location>
</feature>
<feature type="transmembrane region" description="Helical" evidence="6">
    <location>
        <begin position="150"/>
        <end position="166"/>
    </location>
</feature>
<dbReference type="GO" id="GO:0005886">
    <property type="term" value="C:plasma membrane"/>
    <property type="evidence" value="ECO:0007669"/>
    <property type="project" value="TreeGrafter"/>
</dbReference>
<feature type="transmembrane region" description="Helical" evidence="6">
    <location>
        <begin position="351"/>
        <end position="372"/>
    </location>
</feature>
<comment type="caution">
    <text evidence="7">The sequence shown here is derived from an EMBL/GenBank/DDBJ whole genome shotgun (WGS) entry which is preliminary data.</text>
</comment>
<evidence type="ECO:0000256" key="1">
    <source>
        <dbReference type="ARBA" id="ARBA00004141"/>
    </source>
</evidence>
<evidence type="ECO:0000256" key="6">
    <source>
        <dbReference type="SAM" id="Phobius"/>
    </source>
</evidence>
<dbReference type="InterPro" id="IPR001182">
    <property type="entry name" value="FtsW/RodA"/>
</dbReference>
<sequence>MSRSAAIQEHEVVRLYLRRVCGHIKAKSVHSDIQQELLAHLEELVEEKEQEGYGQKEAIRLAVAQMGDPDDVGRQFHQAHKPRANWGLLALVAVFVAIALTAMYSVQLAGNQRMTTDFLVNKMVYIGIGLGIMAGLYFFFDYRKLQKYSWHLYGLTVLVMIVLAYFGNQVNGKKGWISIPYFTFDGVWICLHLFILSIIGILLRSSEKAATAGKGRRIVYGLKDMLFCFVLPCLLFLSMSTHTYLFIYLTCLVIVMTVYVRRWLLLSSGMLAAVVMLGLYLLFDRSFQYILSERLSSFLKLTDNPDSTYMTRMSVQAIHDGGLWGQGFGVSNRTLPFIHSEMIFTYLTYSMGWVMAGLILTVVIMFMAQIGIMISRLRDRYAKGLVIGLFSILCLQFLWCIGMSFGWLPMTEMRLPFISYGGTSTLLELSAIGLFLSAYRRKDMIPSPSQPLQT</sequence>
<reference evidence="7 8" key="1">
    <citation type="journal article" date="2014" name="Int. J. Syst. Evol. Microbiol.">
        <title>Complete genome sequence of Corynebacterium casei LMG S-19264T (=DSM 44701T), isolated from a smear-ripened cheese.</title>
        <authorList>
            <consortium name="US DOE Joint Genome Institute (JGI-PGF)"/>
            <person name="Walter F."/>
            <person name="Albersmeier A."/>
            <person name="Kalinowski J."/>
            <person name="Ruckert C."/>
        </authorList>
    </citation>
    <scope>NUCLEOTIDE SEQUENCE [LARGE SCALE GENOMIC DNA]</scope>
    <source>
        <strain evidence="7 8">CGMCC 1.15286</strain>
    </source>
</reference>
<dbReference type="GO" id="GO:0008360">
    <property type="term" value="P:regulation of cell shape"/>
    <property type="evidence" value="ECO:0007669"/>
    <property type="project" value="UniProtKB-KW"/>
</dbReference>
<keyword evidence="3" id="KW-0133">Cell shape</keyword>
<accession>A0A917MBY4</accession>
<dbReference type="RefSeq" id="WP_188893110.1">
    <property type="nucleotide sequence ID" value="NZ_BMHY01000027.1"/>
</dbReference>
<dbReference type="PANTHER" id="PTHR30474:SF1">
    <property type="entry name" value="PEPTIDOGLYCAN GLYCOSYLTRANSFERASE MRDB"/>
    <property type="match status" value="1"/>
</dbReference>
<dbReference type="PANTHER" id="PTHR30474">
    <property type="entry name" value="CELL CYCLE PROTEIN"/>
    <property type="match status" value="1"/>
</dbReference>
<dbReference type="Proteomes" id="UP000600247">
    <property type="component" value="Unassembled WGS sequence"/>
</dbReference>
<feature type="transmembrane region" description="Helical" evidence="6">
    <location>
        <begin position="118"/>
        <end position="138"/>
    </location>
</feature>
<evidence type="ECO:0000313" key="7">
    <source>
        <dbReference type="EMBL" id="GGG90987.1"/>
    </source>
</evidence>
<dbReference type="GO" id="GO:0051301">
    <property type="term" value="P:cell division"/>
    <property type="evidence" value="ECO:0007669"/>
    <property type="project" value="UniProtKB-KW"/>
</dbReference>
<name>A0A917MBY4_9BACL</name>
<comment type="subcellular location">
    <subcellularLocation>
        <location evidence="1">Membrane</location>
        <topology evidence="1">Multi-pass membrane protein</topology>
    </subcellularLocation>
</comment>
<evidence type="ECO:0000313" key="8">
    <source>
        <dbReference type="Proteomes" id="UP000600247"/>
    </source>
</evidence>
<protein>
    <submittedName>
        <fullName evidence="7">Cell division protein FtsW</fullName>
    </submittedName>
</protein>
<feature type="transmembrane region" description="Helical" evidence="6">
    <location>
        <begin position="84"/>
        <end position="106"/>
    </location>
</feature>
<feature type="transmembrane region" description="Helical" evidence="6">
    <location>
        <begin position="218"/>
        <end position="237"/>
    </location>
</feature>
<evidence type="ECO:0000256" key="4">
    <source>
        <dbReference type="ARBA" id="ARBA00022989"/>
    </source>
</evidence>
<feature type="transmembrane region" description="Helical" evidence="6">
    <location>
        <begin position="265"/>
        <end position="283"/>
    </location>
</feature>
<dbReference type="Pfam" id="PF01098">
    <property type="entry name" value="FTSW_RODA_SPOVE"/>
    <property type="match status" value="1"/>
</dbReference>
<keyword evidence="8" id="KW-1185">Reference proteome</keyword>
<proteinExistence type="predicted"/>
<keyword evidence="7" id="KW-0131">Cell cycle</keyword>
<dbReference type="NCBIfam" id="NF038403">
    <property type="entry name" value="perm_prefix_1"/>
    <property type="match status" value="1"/>
</dbReference>
<organism evidence="7 8">
    <name type="scientific">Paenibacillus radicis</name>
    <name type="common">ex Gao et al. 2016</name>
    <dbReference type="NCBI Taxonomy" id="1737354"/>
    <lineage>
        <taxon>Bacteria</taxon>
        <taxon>Bacillati</taxon>
        <taxon>Bacillota</taxon>
        <taxon>Bacilli</taxon>
        <taxon>Bacillales</taxon>
        <taxon>Paenibacillaceae</taxon>
        <taxon>Paenibacillus</taxon>
    </lineage>
</organism>
<keyword evidence="5 6" id="KW-0472">Membrane</keyword>
<feature type="transmembrane region" description="Helical" evidence="6">
    <location>
        <begin position="417"/>
        <end position="439"/>
    </location>
</feature>
<evidence type="ECO:0000256" key="3">
    <source>
        <dbReference type="ARBA" id="ARBA00022960"/>
    </source>
</evidence>
<keyword evidence="2 6" id="KW-0812">Transmembrane</keyword>